<feature type="signal peptide" evidence="3">
    <location>
        <begin position="1"/>
        <end position="19"/>
    </location>
</feature>
<evidence type="ECO:0000313" key="4">
    <source>
        <dbReference type="EMBL" id="GJE75472.1"/>
    </source>
</evidence>
<gene>
    <name evidence="4" type="ORF">BGCPKDLD_2056</name>
</gene>
<keyword evidence="5" id="KW-1185">Reference proteome</keyword>
<feature type="compositionally biased region" description="Polar residues" evidence="2">
    <location>
        <begin position="121"/>
        <end position="130"/>
    </location>
</feature>
<dbReference type="Proteomes" id="UP001055093">
    <property type="component" value="Unassembled WGS sequence"/>
</dbReference>
<keyword evidence="1 3" id="KW-0732">Signal</keyword>
<evidence type="ECO:0000313" key="5">
    <source>
        <dbReference type="Proteomes" id="UP001055093"/>
    </source>
</evidence>
<reference evidence="4" key="2">
    <citation type="submission" date="2021-08" db="EMBL/GenBank/DDBJ databases">
        <authorList>
            <person name="Tani A."/>
            <person name="Ola A."/>
            <person name="Ogura Y."/>
            <person name="Katsura K."/>
            <person name="Hayashi T."/>
        </authorList>
    </citation>
    <scope>NUCLEOTIDE SEQUENCE</scope>
    <source>
        <strain evidence="4">DSM 14458</strain>
    </source>
</reference>
<sequence length="336" mass="35262">MHVPALAILIALIPLSATAGDAFRAHLTNYVTAHTGCAGSRTLVERELAGFERGRAGDAPASLTLFGKRAATWTEEDIRDLLAVIRTCEETGGRHFAEDGEPRLVERLDDLARSMRRAVLLSTQSGQGPSQAPIAPPPGRDDPPEDGDGRSAAAQTGRRSQRPAFTPADTSRAATVTGAVADHGRGTPPRASAWTPSEPPAASEPPTESRAAPEPARGTTPRAVSAAGSAARPAAPSMASDTVRSTGAAFQSLAGPGERQPEPCAVTRERFARIRAGMTPMEVEAVFGCRGRLESATAIEGVGTFEVYVWSPPNQSGSATVTFQDRRLKAKALRRS</sequence>
<dbReference type="EMBL" id="BPRE01000005">
    <property type="protein sequence ID" value="GJE75472.1"/>
    <property type="molecule type" value="Genomic_DNA"/>
</dbReference>
<evidence type="ECO:0000256" key="2">
    <source>
        <dbReference type="SAM" id="MobiDB-lite"/>
    </source>
</evidence>
<dbReference type="RefSeq" id="WP_137831813.1">
    <property type="nucleotide sequence ID" value="NZ_BPRE01000005.1"/>
</dbReference>
<dbReference type="Gene3D" id="3.30.1450.10">
    <property type="match status" value="1"/>
</dbReference>
<reference evidence="4" key="1">
    <citation type="journal article" date="2021" name="Front. Microbiol.">
        <title>Comprehensive Comparative Genomics and Phenotyping of Methylobacterium Species.</title>
        <authorList>
            <person name="Alessa O."/>
            <person name="Ogura Y."/>
            <person name="Fujitani Y."/>
            <person name="Takami H."/>
            <person name="Hayashi T."/>
            <person name="Sahin N."/>
            <person name="Tani A."/>
        </authorList>
    </citation>
    <scope>NUCLEOTIDE SEQUENCE</scope>
    <source>
        <strain evidence="4">DSM 14458</strain>
    </source>
</reference>
<accession>A0ABQ4UXN1</accession>
<dbReference type="InterPro" id="IPR037873">
    <property type="entry name" value="BamE-like"/>
</dbReference>
<evidence type="ECO:0008006" key="6">
    <source>
        <dbReference type="Google" id="ProtNLM"/>
    </source>
</evidence>
<evidence type="ECO:0000256" key="1">
    <source>
        <dbReference type="ARBA" id="ARBA00022729"/>
    </source>
</evidence>
<feature type="region of interest" description="Disordered" evidence="2">
    <location>
        <begin position="121"/>
        <end position="246"/>
    </location>
</feature>
<name>A0ABQ4UXN1_9HYPH</name>
<comment type="caution">
    <text evidence="4">The sequence shown here is derived from an EMBL/GenBank/DDBJ whole genome shotgun (WGS) entry which is preliminary data.</text>
</comment>
<evidence type="ECO:0000256" key="3">
    <source>
        <dbReference type="SAM" id="SignalP"/>
    </source>
</evidence>
<feature type="compositionally biased region" description="Low complexity" evidence="2">
    <location>
        <begin position="204"/>
        <end position="240"/>
    </location>
</feature>
<proteinExistence type="predicted"/>
<organism evidence="4 5">
    <name type="scientific">Methylorubrum suomiense</name>
    <dbReference type="NCBI Taxonomy" id="144191"/>
    <lineage>
        <taxon>Bacteria</taxon>
        <taxon>Pseudomonadati</taxon>
        <taxon>Pseudomonadota</taxon>
        <taxon>Alphaproteobacteria</taxon>
        <taxon>Hyphomicrobiales</taxon>
        <taxon>Methylobacteriaceae</taxon>
        <taxon>Methylorubrum</taxon>
    </lineage>
</organism>
<feature type="chain" id="PRO_5045987235" description="DUF3862 domain-containing protein" evidence="3">
    <location>
        <begin position="20"/>
        <end position="336"/>
    </location>
</feature>
<protein>
    <recommendedName>
        <fullName evidence="6">DUF3862 domain-containing protein</fullName>
    </recommendedName>
</protein>